<sequence>MFWSLLLRLVARLISVYEHFLGLKNTGIWGKKEFIKRSLNMAYENVQYGYSMIAVLVIVLLLVVYFVKAQPVALYITAFIVLAVMLNFYKLKVTVDASSVSWEMGVGLINGSIAVNDIKEVTVVESRWVTGWGIRKINNGTLYNVSGFDAVNIALHDGSVIRLGTDKPAELKQAIQTVKSR</sequence>
<keyword evidence="1" id="KW-0472">Membrane</keyword>
<evidence type="ECO:0000256" key="1">
    <source>
        <dbReference type="SAM" id="Phobius"/>
    </source>
</evidence>
<dbReference type="Proteomes" id="UP000180253">
    <property type="component" value="Unassembled WGS sequence"/>
</dbReference>
<keyword evidence="1" id="KW-0812">Transmembrane</keyword>
<name>A0A1S1N215_9GAMM</name>
<reference evidence="2 3" key="1">
    <citation type="submission" date="2016-10" db="EMBL/GenBank/DDBJ databases">
        <title>Pseudoalteromonas amylolytica sp. nov., isolated from the surface seawater.</title>
        <authorList>
            <person name="Wu Y.-H."/>
            <person name="Cheng H."/>
            <person name="Jin X.-B."/>
            <person name="Wang C.-S."/>
            <person name="Xu X.-W."/>
        </authorList>
    </citation>
    <scope>NUCLEOTIDE SEQUENCE [LARGE SCALE GENOMIC DNA]</scope>
    <source>
        <strain evidence="2 3">JCM 12483</strain>
    </source>
</reference>
<comment type="caution">
    <text evidence="2">The sequence shown here is derived from an EMBL/GenBank/DDBJ whole genome shotgun (WGS) entry which is preliminary data.</text>
</comment>
<evidence type="ECO:0000313" key="2">
    <source>
        <dbReference type="EMBL" id="OHU93430.1"/>
    </source>
</evidence>
<protein>
    <recommendedName>
        <fullName evidence="4">DUF304 domain-containing protein</fullName>
    </recommendedName>
</protein>
<evidence type="ECO:0008006" key="4">
    <source>
        <dbReference type="Google" id="ProtNLM"/>
    </source>
</evidence>
<keyword evidence="3" id="KW-1185">Reference proteome</keyword>
<accession>A0A1S1N215</accession>
<dbReference type="EMBL" id="MNAN01000037">
    <property type="protein sequence ID" value="OHU93430.1"/>
    <property type="molecule type" value="Genomic_DNA"/>
</dbReference>
<organism evidence="2 3">
    <name type="scientific">Pseudoalteromonas byunsanensis</name>
    <dbReference type="NCBI Taxonomy" id="327939"/>
    <lineage>
        <taxon>Bacteria</taxon>
        <taxon>Pseudomonadati</taxon>
        <taxon>Pseudomonadota</taxon>
        <taxon>Gammaproteobacteria</taxon>
        <taxon>Alteromonadales</taxon>
        <taxon>Pseudoalteromonadaceae</taxon>
        <taxon>Pseudoalteromonas</taxon>
    </lineage>
</organism>
<feature type="transmembrane region" description="Helical" evidence="1">
    <location>
        <begin position="72"/>
        <end position="89"/>
    </location>
</feature>
<keyword evidence="1" id="KW-1133">Transmembrane helix</keyword>
<dbReference type="STRING" id="327939.BIW53_18890"/>
<feature type="transmembrane region" description="Helical" evidence="1">
    <location>
        <begin position="46"/>
        <end position="66"/>
    </location>
</feature>
<dbReference type="AlphaFoldDB" id="A0A1S1N215"/>
<gene>
    <name evidence="2" type="ORF">BIW53_18890</name>
</gene>
<evidence type="ECO:0000313" key="3">
    <source>
        <dbReference type="Proteomes" id="UP000180253"/>
    </source>
</evidence>
<proteinExistence type="predicted"/>